<evidence type="ECO:0000313" key="3">
    <source>
        <dbReference type="Proteomes" id="UP001430377"/>
    </source>
</evidence>
<feature type="compositionally biased region" description="Polar residues" evidence="1">
    <location>
        <begin position="258"/>
        <end position="274"/>
    </location>
</feature>
<dbReference type="RefSeq" id="WP_220618612.1">
    <property type="nucleotide sequence ID" value="NZ_RKLR01000003.1"/>
</dbReference>
<feature type="compositionally biased region" description="Gly residues" evidence="1">
    <location>
        <begin position="157"/>
        <end position="167"/>
    </location>
</feature>
<proteinExistence type="predicted"/>
<dbReference type="Gene3D" id="2.60.40.420">
    <property type="entry name" value="Cupredoxins - blue copper proteins"/>
    <property type="match status" value="1"/>
</dbReference>
<feature type="region of interest" description="Disordered" evidence="1">
    <location>
        <begin position="126"/>
        <end position="180"/>
    </location>
</feature>
<dbReference type="InterPro" id="IPR006311">
    <property type="entry name" value="TAT_signal"/>
</dbReference>
<evidence type="ECO:0000256" key="1">
    <source>
        <dbReference type="SAM" id="MobiDB-lite"/>
    </source>
</evidence>
<dbReference type="EMBL" id="RKLR01000003">
    <property type="protein sequence ID" value="MBX0323657.1"/>
    <property type="molecule type" value="Genomic_DNA"/>
</dbReference>
<accession>A0AAW4PRA0</accession>
<reference evidence="2 3" key="1">
    <citation type="submission" date="2021-06" db="EMBL/GenBank/DDBJ databases">
        <title>Halomicroarcula sp. a new haloarchaeum isolated from saline soil.</title>
        <authorList>
            <person name="Duran-Viseras A."/>
            <person name="Sanchez-Porro C."/>
            <person name="Ventosa A."/>
        </authorList>
    </citation>
    <scope>NUCLEOTIDE SEQUENCE [LARGE SCALE GENOMIC DNA]</scope>
    <source>
        <strain evidence="2 3">F13</strain>
    </source>
</reference>
<gene>
    <name evidence="2" type="ORF">EGH21_11520</name>
</gene>
<feature type="region of interest" description="Disordered" evidence="1">
    <location>
        <begin position="25"/>
        <end position="54"/>
    </location>
</feature>
<protein>
    <recommendedName>
        <fullName evidence="4">Blue (type 1) copper domain-containing protein</fullName>
    </recommendedName>
</protein>
<sequence length="274" mass="28794">MRQYPTDSSRRDVMKALGGGALLSGIGGTATAQADDGQQDGDGSQTADGQNSVHEVQTRIQVPATNPNRPLDFFYQPTGLHVQPGDVVKFVFTTPDHNVVAYHPRFGMRRRVPTGVEGYSSPVLGWRPGSIADDQIAPPSEMGGGEGEGDGGDDGEGGGQTETGGQGDDQQAGPPEPVSDTWLLAFETPGVYDMLCSPHEGFGMAMRVVVGDVTEAPFETSTPENLAEPRAGPVGLARVTLTDPSLRPSDIVEEGTVDWQSLEANQTQSGESEG</sequence>
<feature type="compositionally biased region" description="Low complexity" evidence="1">
    <location>
        <begin position="29"/>
        <end position="50"/>
    </location>
</feature>
<feature type="region of interest" description="Disordered" evidence="1">
    <location>
        <begin position="254"/>
        <end position="274"/>
    </location>
</feature>
<dbReference type="SUPFAM" id="SSF49503">
    <property type="entry name" value="Cupredoxins"/>
    <property type="match status" value="1"/>
</dbReference>
<name>A0AAW4PRA0_9EURY</name>
<evidence type="ECO:0008006" key="4">
    <source>
        <dbReference type="Google" id="ProtNLM"/>
    </source>
</evidence>
<comment type="caution">
    <text evidence="2">The sequence shown here is derived from an EMBL/GenBank/DDBJ whole genome shotgun (WGS) entry which is preliminary data.</text>
</comment>
<dbReference type="Proteomes" id="UP001430377">
    <property type="component" value="Unassembled WGS sequence"/>
</dbReference>
<organism evidence="2 3">
    <name type="scientific">Haloarcula rubra</name>
    <dbReference type="NCBI Taxonomy" id="2487747"/>
    <lineage>
        <taxon>Archaea</taxon>
        <taxon>Methanobacteriati</taxon>
        <taxon>Methanobacteriota</taxon>
        <taxon>Stenosarchaea group</taxon>
        <taxon>Halobacteria</taxon>
        <taxon>Halobacteriales</taxon>
        <taxon>Haloarculaceae</taxon>
        <taxon>Haloarcula</taxon>
    </lineage>
</organism>
<feature type="compositionally biased region" description="Acidic residues" evidence="1">
    <location>
        <begin position="147"/>
        <end position="156"/>
    </location>
</feature>
<dbReference type="AlphaFoldDB" id="A0AAW4PRA0"/>
<dbReference type="InterPro" id="IPR008972">
    <property type="entry name" value="Cupredoxin"/>
</dbReference>
<dbReference type="PROSITE" id="PS51318">
    <property type="entry name" value="TAT"/>
    <property type="match status" value="1"/>
</dbReference>
<evidence type="ECO:0000313" key="2">
    <source>
        <dbReference type="EMBL" id="MBX0323657.1"/>
    </source>
</evidence>
<keyword evidence="3" id="KW-1185">Reference proteome</keyword>